<organism evidence="2">
    <name type="scientific">Proteinivorax tanatarense</name>
    <dbReference type="NCBI Taxonomy" id="1260629"/>
    <lineage>
        <taxon>Bacteria</taxon>
        <taxon>Bacillati</taxon>
        <taxon>Bacillota</taxon>
        <taxon>Clostridia</taxon>
        <taxon>Eubacteriales</taxon>
        <taxon>Proteinivoracaceae</taxon>
        <taxon>Proteinivorax</taxon>
    </lineage>
</organism>
<evidence type="ECO:0000256" key="1">
    <source>
        <dbReference type="SAM" id="MobiDB-lite"/>
    </source>
</evidence>
<feature type="compositionally biased region" description="Polar residues" evidence="1">
    <location>
        <begin position="17"/>
        <end position="27"/>
    </location>
</feature>
<name>A0AAU7VKX5_9FIRM</name>
<reference evidence="2" key="2">
    <citation type="submission" date="2024-06" db="EMBL/GenBank/DDBJ databases">
        <authorList>
            <person name="Petrova K.O."/>
            <person name="Toshchakov S.V."/>
            <person name="Boltjanskaja Y.V."/>
            <person name="Kevbrin V."/>
        </authorList>
    </citation>
    <scope>NUCLEOTIDE SEQUENCE</scope>
    <source>
        <strain evidence="2">Z-910T</strain>
    </source>
</reference>
<protein>
    <submittedName>
        <fullName evidence="2">Uncharacterized protein</fullName>
    </submittedName>
</protein>
<proteinExistence type="predicted"/>
<reference evidence="2" key="1">
    <citation type="journal article" date="2013" name="Extremophiles">
        <title>Proteinivorax tanatarense gen. nov., sp. nov., an anaerobic, haloalkaliphilic, proteolytic bacterium isolated from a decaying algal bloom, and proposal of Proteinivoraceae fam. nov.</title>
        <authorList>
            <person name="Kevbrin V."/>
            <person name="Boltyanskaya Y."/>
            <person name="Zhilina T."/>
            <person name="Kolganova T."/>
            <person name="Lavrentjeva E."/>
            <person name="Kuznetsov B."/>
        </authorList>
    </citation>
    <scope>NUCLEOTIDE SEQUENCE</scope>
    <source>
        <strain evidence="2">Z-910T</strain>
    </source>
</reference>
<sequence length="92" mass="10659">MSDITKQSKRKKEQMLQRLTQRSTTTPLGIRKQPHIKLTPTTDRKTTGRCVGYNQAEQKEKRADVAKVDTEVNLYPFGDKEATPYKTNTNYR</sequence>
<dbReference type="RefSeq" id="WP_350343434.1">
    <property type="nucleotide sequence ID" value="NZ_CP158367.1"/>
</dbReference>
<gene>
    <name evidence="2" type="ORF">PRVXT_002743</name>
</gene>
<evidence type="ECO:0000313" key="2">
    <source>
        <dbReference type="EMBL" id="XBX74685.1"/>
    </source>
</evidence>
<accession>A0AAU7VKX5</accession>
<dbReference type="EMBL" id="CP158367">
    <property type="protein sequence ID" value="XBX74685.1"/>
    <property type="molecule type" value="Genomic_DNA"/>
</dbReference>
<dbReference type="AlphaFoldDB" id="A0AAU7VKX5"/>
<feature type="region of interest" description="Disordered" evidence="1">
    <location>
        <begin position="1"/>
        <end position="31"/>
    </location>
</feature>